<evidence type="ECO:0000313" key="1">
    <source>
        <dbReference type="EMBL" id="KAK3360752.1"/>
    </source>
</evidence>
<dbReference type="EMBL" id="JAUIQD010000002">
    <property type="protein sequence ID" value="KAK3360752.1"/>
    <property type="molecule type" value="Genomic_DNA"/>
</dbReference>
<evidence type="ECO:0000313" key="2">
    <source>
        <dbReference type="Proteomes" id="UP001275084"/>
    </source>
</evidence>
<sequence length="390" mass="43850">MPDRSWAHIDHDALRFCWSVDAQELGGARWMNSIVSGPQLGTVFASFESLERFKSKNSGSSMPPNIYNEPQNEAFLDISNYVDTKNLISNTFKGEVSLEKDLRPSNWNDTGLYSANATGDDQSTKSVYVEKLAELPTPADGWQFLALYPNTTATPQPLPWVNMSQFYSDWLSTTAPNSNTHDTVYELFGLKPRAPGSFVRSVVYYKSMFLFKEDNRTVMLDTPFLNIDKSCSWSTKQSGDACICWKGKPLMEDFRLIDNSNFGCTNGQGYIWGFSRSITLVGVIMEFIWCLVCVRLWASTQRSELLKHHRPTYGTVRSIMDISEVVSRELGDKSCLYPEVQLMKELETCHPVSYAVSDGGGGIGHVGLVAVPEGLTTRRKIYLDKEKCYG</sequence>
<dbReference type="AlphaFoldDB" id="A0AAJ0HT31"/>
<dbReference type="Proteomes" id="UP001275084">
    <property type="component" value="Unassembled WGS sequence"/>
</dbReference>
<proteinExistence type="predicted"/>
<protein>
    <submittedName>
        <fullName evidence="1">Uncharacterized protein</fullName>
    </submittedName>
</protein>
<reference evidence="1" key="2">
    <citation type="submission" date="2023-06" db="EMBL/GenBank/DDBJ databases">
        <authorList>
            <consortium name="Lawrence Berkeley National Laboratory"/>
            <person name="Haridas S."/>
            <person name="Hensen N."/>
            <person name="Bonometti L."/>
            <person name="Westerberg I."/>
            <person name="Brannstrom I.O."/>
            <person name="Guillou S."/>
            <person name="Cros-Aarteil S."/>
            <person name="Calhoun S."/>
            <person name="Kuo A."/>
            <person name="Mondo S."/>
            <person name="Pangilinan J."/>
            <person name="Riley R."/>
            <person name="Labutti K."/>
            <person name="Andreopoulos B."/>
            <person name="Lipzen A."/>
            <person name="Chen C."/>
            <person name="Yanf M."/>
            <person name="Daum C."/>
            <person name="Ng V."/>
            <person name="Clum A."/>
            <person name="Steindorff A."/>
            <person name="Ohm R."/>
            <person name="Martin F."/>
            <person name="Silar P."/>
            <person name="Natvig D."/>
            <person name="Lalanne C."/>
            <person name="Gautier V."/>
            <person name="Ament-Velasquez S.L."/>
            <person name="Kruys A."/>
            <person name="Hutchinson M.I."/>
            <person name="Powell A.J."/>
            <person name="Barry K."/>
            <person name="Miller A.N."/>
            <person name="Grigoriev I.V."/>
            <person name="Debuchy R."/>
            <person name="Gladieux P."/>
            <person name="Thoren M.H."/>
            <person name="Johannesson H."/>
        </authorList>
    </citation>
    <scope>NUCLEOTIDE SEQUENCE</scope>
    <source>
        <strain evidence="1">CBS 955.72</strain>
    </source>
</reference>
<accession>A0AAJ0HT31</accession>
<organism evidence="1 2">
    <name type="scientific">Lasiosphaeria hispida</name>
    <dbReference type="NCBI Taxonomy" id="260671"/>
    <lineage>
        <taxon>Eukaryota</taxon>
        <taxon>Fungi</taxon>
        <taxon>Dikarya</taxon>
        <taxon>Ascomycota</taxon>
        <taxon>Pezizomycotina</taxon>
        <taxon>Sordariomycetes</taxon>
        <taxon>Sordariomycetidae</taxon>
        <taxon>Sordariales</taxon>
        <taxon>Lasiosphaeriaceae</taxon>
        <taxon>Lasiosphaeria</taxon>
    </lineage>
</organism>
<keyword evidence="2" id="KW-1185">Reference proteome</keyword>
<comment type="caution">
    <text evidence="1">The sequence shown here is derived from an EMBL/GenBank/DDBJ whole genome shotgun (WGS) entry which is preliminary data.</text>
</comment>
<name>A0AAJ0HT31_9PEZI</name>
<reference evidence="1" key="1">
    <citation type="journal article" date="2023" name="Mol. Phylogenet. Evol.">
        <title>Genome-scale phylogeny and comparative genomics of the fungal order Sordariales.</title>
        <authorList>
            <person name="Hensen N."/>
            <person name="Bonometti L."/>
            <person name="Westerberg I."/>
            <person name="Brannstrom I.O."/>
            <person name="Guillou S."/>
            <person name="Cros-Aarteil S."/>
            <person name="Calhoun S."/>
            <person name="Haridas S."/>
            <person name="Kuo A."/>
            <person name="Mondo S."/>
            <person name="Pangilinan J."/>
            <person name="Riley R."/>
            <person name="LaButti K."/>
            <person name="Andreopoulos B."/>
            <person name="Lipzen A."/>
            <person name="Chen C."/>
            <person name="Yan M."/>
            <person name="Daum C."/>
            <person name="Ng V."/>
            <person name="Clum A."/>
            <person name="Steindorff A."/>
            <person name="Ohm R.A."/>
            <person name="Martin F."/>
            <person name="Silar P."/>
            <person name="Natvig D.O."/>
            <person name="Lalanne C."/>
            <person name="Gautier V."/>
            <person name="Ament-Velasquez S.L."/>
            <person name="Kruys A."/>
            <person name="Hutchinson M.I."/>
            <person name="Powell A.J."/>
            <person name="Barry K."/>
            <person name="Miller A.N."/>
            <person name="Grigoriev I.V."/>
            <person name="Debuchy R."/>
            <person name="Gladieux P."/>
            <person name="Hiltunen Thoren M."/>
            <person name="Johannesson H."/>
        </authorList>
    </citation>
    <scope>NUCLEOTIDE SEQUENCE</scope>
    <source>
        <strain evidence="1">CBS 955.72</strain>
    </source>
</reference>
<gene>
    <name evidence="1" type="ORF">B0T25DRAFT_448394</name>
</gene>